<sequence>MSANNTFFIHAPGVTARQIAEEALRAFGVTESQLARAKFCTAATESHHFDIPKDADYHGYLPEQGLPVWARVLTITPDYLWRAKEDYGSVRGGLQAYQEATHLVRMTHSSGAANQLLVQSAAAQLREKHWVAWMDQNGALSMDGPQ</sequence>
<accession>A0A1S1LLB3</accession>
<dbReference type="AlphaFoldDB" id="A0A1S1LLB3"/>
<gene>
    <name evidence="1" type="ORF">BKG82_27695</name>
</gene>
<dbReference type="RefSeq" id="WP_070948013.1">
    <property type="nucleotide sequence ID" value="NZ_MLIQ01000042.1"/>
</dbReference>
<protein>
    <submittedName>
        <fullName evidence="1">Uncharacterized protein</fullName>
    </submittedName>
</protein>
<evidence type="ECO:0000313" key="2">
    <source>
        <dbReference type="Proteomes" id="UP000180043"/>
    </source>
</evidence>
<dbReference type="Proteomes" id="UP000180043">
    <property type="component" value="Unassembled WGS sequence"/>
</dbReference>
<comment type="caution">
    <text evidence="1">The sequence shown here is derived from an EMBL/GenBank/DDBJ whole genome shotgun (WGS) entry which is preliminary data.</text>
</comment>
<reference evidence="1 2" key="1">
    <citation type="submission" date="2016-10" db="EMBL/GenBank/DDBJ databases">
        <title>Evaluation of Human, Veterinary and Environmental Mycobacterium chelonae Isolates by Core Genome Phylogenomic Analysis, Targeted Gene Comparison, and Anti-microbial Susceptibility Patterns: A Tale of Mistaken Identities.</title>
        <authorList>
            <person name="Fogelson S.B."/>
            <person name="Camus A.C."/>
            <person name="Lorenz W."/>
            <person name="Vasireddy R."/>
            <person name="Vasireddy S."/>
            <person name="Smith T."/>
            <person name="Brown-Elliott B.A."/>
            <person name="Wallace R.J.Jr."/>
            <person name="Hasan N.A."/>
            <person name="Reischl U."/>
            <person name="Sanchez S."/>
        </authorList>
    </citation>
    <scope>NUCLEOTIDE SEQUENCE [LARGE SCALE GENOMIC DNA]</scope>
    <source>
        <strain evidence="1 2">15515</strain>
    </source>
</reference>
<proteinExistence type="predicted"/>
<organism evidence="1 2">
    <name type="scientific">Mycobacteroides chelonae</name>
    <name type="common">Mycobacterium chelonae</name>
    <dbReference type="NCBI Taxonomy" id="1774"/>
    <lineage>
        <taxon>Bacteria</taxon>
        <taxon>Bacillati</taxon>
        <taxon>Actinomycetota</taxon>
        <taxon>Actinomycetes</taxon>
        <taxon>Mycobacteriales</taxon>
        <taxon>Mycobacteriaceae</taxon>
        <taxon>Mycobacteroides</taxon>
    </lineage>
</organism>
<name>A0A1S1LLB3_MYCCH</name>
<dbReference type="EMBL" id="MLIQ01000042">
    <property type="protein sequence ID" value="OHU47394.1"/>
    <property type="molecule type" value="Genomic_DNA"/>
</dbReference>
<evidence type="ECO:0000313" key="1">
    <source>
        <dbReference type="EMBL" id="OHU47394.1"/>
    </source>
</evidence>